<accession>A0A0M8ZME6</accession>
<feature type="region of interest" description="Disordered" evidence="1">
    <location>
        <begin position="1"/>
        <end position="45"/>
    </location>
</feature>
<proteinExistence type="predicted"/>
<evidence type="ECO:0000313" key="2">
    <source>
        <dbReference type="EMBL" id="KOX67270.1"/>
    </source>
</evidence>
<feature type="compositionally biased region" description="Basic and acidic residues" evidence="1">
    <location>
        <begin position="1"/>
        <end position="14"/>
    </location>
</feature>
<feature type="region of interest" description="Disordered" evidence="1">
    <location>
        <begin position="83"/>
        <end position="104"/>
    </location>
</feature>
<reference evidence="2 3" key="1">
    <citation type="submission" date="2015-07" db="EMBL/GenBank/DDBJ databases">
        <title>The genome of Melipona quadrifasciata.</title>
        <authorList>
            <person name="Pan H."/>
            <person name="Kapheim K."/>
        </authorList>
    </citation>
    <scope>NUCLEOTIDE SEQUENCE [LARGE SCALE GENOMIC DNA]</scope>
    <source>
        <strain evidence="2">0111107301</strain>
        <tissue evidence="2">Whole body</tissue>
    </source>
</reference>
<dbReference type="EMBL" id="KQ438074">
    <property type="protein sequence ID" value="KOX67270.1"/>
    <property type="molecule type" value="Genomic_DNA"/>
</dbReference>
<keyword evidence="3" id="KW-1185">Reference proteome</keyword>
<dbReference type="Proteomes" id="UP000053105">
    <property type="component" value="Unassembled WGS sequence"/>
</dbReference>
<evidence type="ECO:0000313" key="3">
    <source>
        <dbReference type="Proteomes" id="UP000053105"/>
    </source>
</evidence>
<organism evidence="2 3">
    <name type="scientific">Melipona quadrifasciata</name>
    <dbReference type="NCBI Taxonomy" id="166423"/>
    <lineage>
        <taxon>Eukaryota</taxon>
        <taxon>Metazoa</taxon>
        <taxon>Ecdysozoa</taxon>
        <taxon>Arthropoda</taxon>
        <taxon>Hexapoda</taxon>
        <taxon>Insecta</taxon>
        <taxon>Pterygota</taxon>
        <taxon>Neoptera</taxon>
        <taxon>Endopterygota</taxon>
        <taxon>Hymenoptera</taxon>
        <taxon>Apocrita</taxon>
        <taxon>Aculeata</taxon>
        <taxon>Apoidea</taxon>
        <taxon>Anthophila</taxon>
        <taxon>Apidae</taxon>
        <taxon>Melipona</taxon>
    </lineage>
</organism>
<gene>
    <name evidence="2" type="ORF">WN51_10616</name>
</gene>
<sequence>MHGEKREEEEKKEKDEDENEDEEEKVEKSLGRTTDERDDDDDDGGIVLVVTNVERAFNHDAWHPPEELCCFQVFIANGTSAANPKRRHLPAQTEIDQSDLEPDGLSPPFLDSYAYQEIPLRRINSYAVTALKASTGAFTSRYINQE</sequence>
<evidence type="ECO:0000256" key="1">
    <source>
        <dbReference type="SAM" id="MobiDB-lite"/>
    </source>
</evidence>
<protein>
    <submittedName>
        <fullName evidence="2">Uncharacterized protein</fullName>
    </submittedName>
</protein>
<name>A0A0M8ZME6_9HYME</name>
<feature type="compositionally biased region" description="Acidic residues" evidence="1">
    <location>
        <begin position="15"/>
        <end position="24"/>
    </location>
</feature>
<feature type="compositionally biased region" description="Basic and acidic residues" evidence="1">
    <location>
        <begin position="25"/>
        <end position="35"/>
    </location>
</feature>
<dbReference type="AlphaFoldDB" id="A0A0M8ZME6"/>